<gene>
    <name evidence="2" type="ORF">EZS28_039915</name>
</gene>
<sequence length="206" mass="23209">MATIALSDYDTNPNAYVGQTTKIIGKFVSKTEVDDQGSFDALVEQDFLLSGVNLTEHIHILVDSKNMFKDELIPYEGQDKVLELEVEILPKPPGYNSFKLVKILWARNGYFSQKAPIPQQNPGAGCFGKPQLQAPVYQPQAGTMYGQQPQVNQWGQQQAPAQQAFPPQQVQQGYLPQQRQYQAPPIYGFEGLPQLPQYQQYQQSPY</sequence>
<comment type="caution">
    <text evidence="2">The sequence shown here is derived from an EMBL/GenBank/DDBJ whole genome shotgun (WGS) entry which is preliminary data.</text>
</comment>
<dbReference type="EMBL" id="SNRW01021496">
    <property type="protein sequence ID" value="KAA6364559.1"/>
    <property type="molecule type" value="Genomic_DNA"/>
</dbReference>
<name>A0A5J4U2N6_9EUKA</name>
<evidence type="ECO:0000313" key="2">
    <source>
        <dbReference type="EMBL" id="KAA6364559.1"/>
    </source>
</evidence>
<reference evidence="2 3" key="1">
    <citation type="submission" date="2019-03" db="EMBL/GenBank/DDBJ databases">
        <title>Single cell metagenomics reveals metabolic interactions within the superorganism composed of flagellate Streblomastix strix and complex community of Bacteroidetes bacteria on its surface.</title>
        <authorList>
            <person name="Treitli S.C."/>
            <person name="Kolisko M."/>
            <person name="Husnik F."/>
            <person name="Keeling P."/>
            <person name="Hampl V."/>
        </authorList>
    </citation>
    <scope>NUCLEOTIDE SEQUENCE [LARGE SCALE GENOMIC DNA]</scope>
    <source>
        <strain evidence="2">ST1C</strain>
    </source>
</reference>
<protein>
    <submittedName>
        <fullName evidence="2">Uncharacterized protein</fullName>
    </submittedName>
</protein>
<evidence type="ECO:0000256" key="1">
    <source>
        <dbReference type="SAM" id="MobiDB-lite"/>
    </source>
</evidence>
<organism evidence="2 3">
    <name type="scientific">Streblomastix strix</name>
    <dbReference type="NCBI Taxonomy" id="222440"/>
    <lineage>
        <taxon>Eukaryota</taxon>
        <taxon>Metamonada</taxon>
        <taxon>Preaxostyla</taxon>
        <taxon>Oxymonadida</taxon>
        <taxon>Streblomastigidae</taxon>
        <taxon>Streblomastix</taxon>
    </lineage>
</organism>
<accession>A0A5J4U2N6</accession>
<dbReference type="AlphaFoldDB" id="A0A5J4U2N6"/>
<feature type="region of interest" description="Disordered" evidence="1">
    <location>
        <begin position="151"/>
        <end position="174"/>
    </location>
</feature>
<proteinExistence type="predicted"/>
<evidence type="ECO:0000313" key="3">
    <source>
        <dbReference type="Proteomes" id="UP000324800"/>
    </source>
</evidence>
<dbReference type="Proteomes" id="UP000324800">
    <property type="component" value="Unassembled WGS sequence"/>
</dbReference>